<sequence>MMLFAVISTICILLNLIDNDVLTVKACHNRLHALVANVMLTFYRKELANWRTSRVIIRQRTCSGPKERQLRGKLRDSLSEEASVCGNTLQEELRRSIFVERKATTS</sequence>
<evidence type="ECO:0000256" key="1">
    <source>
        <dbReference type="SAM" id="SignalP"/>
    </source>
</evidence>
<reference evidence="2" key="1">
    <citation type="submission" date="2023-07" db="EMBL/GenBank/DDBJ databases">
        <authorList>
            <consortium name="CYATHOMIX"/>
        </authorList>
    </citation>
    <scope>NUCLEOTIDE SEQUENCE</scope>
    <source>
        <strain evidence="2">N/A</strain>
    </source>
</reference>
<keyword evidence="3" id="KW-1185">Reference proteome</keyword>
<evidence type="ECO:0000313" key="2">
    <source>
        <dbReference type="EMBL" id="CAJ0605319.1"/>
    </source>
</evidence>
<name>A0AA36H758_CYLNA</name>
<dbReference type="EMBL" id="CATQJL010000316">
    <property type="protein sequence ID" value="CAJ0605319.1"/>
    <property type="molecule type" value="Genomic_DNA"/>
</dbReference>
<dbReference type="Proteomes" id="UP001176961">
    <property type="component" value="Unassembled WGS sequence"/>
</dbReference>
<evidence type="ECO:0008006" key="4">
    <source>
        <dbReference type="Google" id="ProtNLM"/>
    </source>
</evidence>
<evidence type="ECO:0000313" key="3">
    <source>
        <dbReference type="Proteomes" id="UP001176961"/>
    </source>
</evidence>
<proteinExistence type="predicted"/>
<protein>
    <recommendedName>
        <fullName evidence="4">Secreted protein</fullName>
    </recommendedName>
</protein>
<dbReference type="AlphaFoldDB" id="A0AA36H758"/>
<organism evidence="2 3">
    <name type="scientific">Cylicocyclus nassatus</name>
    <name type="common">Nematode worm</name>
    <dbReference type="NCBI Taxonomy" id="53992"/>
    <lineage>
        <taxon>Eukaryota</taxon>
        <taxon>Metazoa</taxon>
        <taxon>Ecdysozoa</taxon>
        <taxon>Nematoda</taxon>
        <taxon>Chromadorea</taxon>
        <taxon>Rhabditida</taxon>
        <taxon>Rhabditina</taxon>
        <taxon>Rhabditomorpha</taxon>
        <taxon>Strongyloidea</taxon>
        <taxon>Strongylidae</taxon>
        <taxon>Cylicocyclus</taxon>
    </lineage>
</organism>
<feature type="chain" id="PRO_5041380443" description="Secreted protein" evidence="1">
    <location>
        <begin position="20"/>
        <end position="106"/>
    </location>
</feature>
<gene>
    <name evidence="2" type="ORF">CYNAS_LOCUS17302</name>
</gene>
<feature type="signal peptide" evidence="1">
    <location>
        <begin position="1"/>
        <end position="19"/>
    </location>
</feature>
<comment type="caution">
    <text evidence="2">The sequence shown here is derived from an EMBL/GenBank/DDBJ whole genome shotgun (WGS) entry which is preliminary data.</text>
</comment>
<accession>A0AA36H758</accession>
<keyword evidence="1" id="KW-0732">Signal</keyword>